<comment type="caution">
    <text evidence="2">The sequence shown here is derived from an EMBL/GenBank/DDBJ whole genome shotgun (WGS) entry which is preliminary data.</text>
</comment>
<sequence length="340" mass="37053">MKIEGKLPHNHRELGGGAAVDGAVDCRRPPTPVSKSVRVNNKMQFLGNETPCRRKLLFLLQVKMANGSTGGGCRAIAEAQMVISAMAVTGFHLVAFSSSPNALFPPQSPISSKDDHHQQKQEQKQLQSSLFGFKTYRRDAALLSFLALIPGLHRSSPATALTFGISGPKDWLKGQKRKASKFLLAPVDASRESLRTAYLLFIGLELIAASGSNDPNKDLEEVQRLLKSAARDCVPQERNSFVAFQATTGVEVCTFRLILKNAASLLDDKDPVKLEAEAMLNDLISSFTSLDDVTNETDMEFASKRFIATSDSYAMSQIIDVTGDATPPNMSFGFDKLVML</sequence>
<evidence type="ECO:0000313" key="2">
    <source>
        <dbReference type="EMBL" id="RVX14947.1"/>
    </source>
</evidence>
<feature type="compositionally biased region" description="Basic and acidic residues" evidence="1">
    <location>
        <begin position="1"/>
        <end position="14"/>
    </location>
</feature>
<dbReference type="PANTHER" id="PTHR36398">
    <property type="entry name" value="PLASMA MEMBRANE FUSION PROTEIN"/>
    <property type="match status" value="1"/>
</dbReference>
<reference evidence="2 3" key="1">
    <citation type="journal article" date="2018" name="PLoS Genet.">
        <title>Population sequencing reveals clonal diversity and ancestral inbreeding in the grapevine cultivar Chardonnay.</title>
        <authorList>
            <person name="Roach M.J."/>
            <person name="Johnson D.L."/>
            <person name="Bohlmann J."/>
            <person name="van Vuuren H.J."/>
            <person name="Jones S.J."/>
            <person name="Pretorius I.S."/>
            <person name="Schmidt S.A."/>
            <person name="Borneman A.R."/>
        </authorList>
    </citation>
    <scope>NUCLEOTIDE SEQUENCE [LARGE SCALE GENOMIC DNA]</scope>
    <source>
        <strain evidence="3">cv. Chardonnay</strain>
        <tissue evidence="2">Leaf</tissue>
    </source>
</reference>
<organism evidence="2 3">
    <name type="scientific">Vitis vinifera</name>
    <name type="common">Grape</name>
    <dbReference type="NCBI Taxonomy" id="29760"/>
    <lineage>
        <taxon>Eukaryota</taxon>
        <taxon>Viridiplantae</taxon>
        <taxon>Streptophyta</taxon>
        <taxon>Embryophyta</taxon>
        <taxon>Tracheophyta</taxon>
        <taxon>Spermatophyta</taxon>
        <taxon>Magnoliopsida</taxon>
        <taxon>eudicotyledons</taxon>
        <taxon>Gunneridae</taxon>
        <taxon>Pentapetalae</taxon>
        <taxon>rosids</taxon>
        <taxon>Vitales</taxon>
        <taxon>Vitaceae</taxon>
        <taxon>Viteae</taxon>
        <taxon>Vitis</taxon>
    </lineage>
</organism>
<name>A0A438K160_VITVI</name>
<dbReference type="AlphaFoldDB" id="A0A438K160"/>
<feature type="region of interest" description="Disordered" evidence="1">
    <location>
        <begin position="1"/>
        <end position="21"/>
    </location>
</feature>
<protein>
    <submittedName>
        <fullName evidence="2">Uncharacterized protein</fullName>
    </submittedName>
</protein>
<feature type="region of interest" description="Disordered" evidence="1">
    <location>
        <begin position="105"/>
        <end position="124"/>
    </location>
</feature>
<evidence type="ECO:0000313" key="3">
    <source>
        <dbReference type="Proteomes" id="UP000288805"/>
    </source>
</evidence>
<feature type="compositionally biased region" description="Basic and acidic residues" evidence="1">
    <location>
        <begin position="112"/>
        <end position="123"/>
    </location>
</feature>
<dbReference type="EMBL" id="QGNW01000019">
    <property type="protein sequence ID" value="RVX14947.1"/>
    <property type="molecule type" value="Genomic_DNA"/>
</dbReference>
<evidence type="ECO:0000256" key="1">
    <source>
        <dbReference type="SAM" id="MobiDB-lite"/>
    </source>
</evidence>
<dbReference type="PANTHER" id="PTHR36398:SF1">
    <property type="entry name" value="PLASMA MEMBRANE FUSION PROTEIN"/>
    <property type="match status" value="1"/>
</dbReference>
<proteinExistence type="predicted"/>
<gene>
    <name evidence="2" type="ORF">CK203_007929</name>
</gene>
<dbReference type="Proteomes" id="UP000288805">
    <property type="component" value="Unassembled WGS sequence"/>
</dbReference>
<accession>A0A438K160</accession>